<dbReference type="InterPro" id="IPR022385">
    <property type="entry name" value="Rhs_assc_core"/>
</dbReference>
<evidence type="ECO:0000313" key="4">
    <source>
        <dbReference type="Proteomes" id="UP000707731"/>
    </source>
</evidence>
<protein>
    <recommendedName>
        <fullName evidence="2">PA14 domain-containing protein</fullName>
    </recommendedName>
</protein>
<feature type="domain" description="PA14" evidence="2">
    <location>
        <begin position="1156"/>
        <end position="1300"/>
    </location>
</feature>
<dbReference type="EMBL" id="JADLQN010000001">
    <property type="protein sequence ID" value="MBF6354919.1"/>
    <property type="molecule type" value="Genomic_DNA"/>
</dbReference>
<dbReference type="InterPro" id="IPR011658">
    <property type="entry name" value="PA14_dom"/>
</dbReference>
<proteinExistence type="predicted"/>
<dbReference type="SUPFAM" id="SSF56988">
    <property type="entry name" value="Anthrax protective antigen"/>
    <property type="match status" value="2"/>
</dbReference>
<name>A0ABS0D8X4_9NOCA</name>
<dbReference type="SMART" id="SM00758">
    <property type="entry name" value="PA14"/>
    <property type="match status" value="2"/>
</dbReference>
<feature type="compositionally biased region" description="Low complexity" evidence="1">
    <location>
        <begin position="2008"/>
        <end position="2023"/>
    </location>
</feature>
<keyword evidence="4" id="KW-1185">Reference proteome</keyword>
<sequence>MSSDTPGAPISPRDVPLLSSSEVDQIESAPDFAAPEADFTPFLADPAVGFDPDTSTEFSRTEFGVEYTNLDGSRSVVLSPTPVSLSDGNGGWDPIDTRLVPDPDTDRVSAARTDAEVSFAESAEDTALVSVDRGGAGITLGLEGAEASLREVTDSTATYTDVLPGVDLRYEVTGDSVKESLILESASAVDDGRWVFTLGAQGSTPRLADDSVEFVDTTGAVVAALPPIQVWDATGTTTDGTYGLEQRGDSWQLTVAVDTAWLTAGERQYPVVVDPTYTFGTQAETVAYRQGASACGWCGIRTGNNRSFLGTDQFWRSAIRYNLAPLAGKTITAAQLNLSVTTSAADQIVPSTVKLHQATTPLGYTALGAQLASATVGSTGSLSAPDLINHIDQQADATDPNAWFMLTGTETSTFSYKALTASLVVDYTDSGNPPTGPPVTMVAPVEDAIIATDTPTLEVGAGPSGTQYCFKISTGFDGRSGSVVDSGCLTAPKWTVPQHVLRDGGRYSWTVATVASGSTTPAVSNWVGHFTIDKRIGRPGPSPVDEYSPVTVNLFNGNLHTEAAGPVFEALGGSAGVTLAYNSRQTADGRGVRASYFNDVDRDGVADAVPVMVRSEPQVNLDWGNIWSNVSENLPWKEDPMPAALDDEWYVVHWEGYFRPQVTGDYSFAANHADGATIWVDNTVVYDAANAATVGSAFNQPAPKASTDVSLIAGQRVPIKIELRHSTTSNPRMVLWAKSTTGSSNQRSHNLNPRIVPTEWLYAQDPSPLPGGWTLGVMGSRYVSAEMLDGSVVVTDSAGGKRSWAKSEAGGYLPPRDEDGVLAVDADGRISITDDGVVSVFNIDGTLAAVSNVQDSKKPASIQYLYSGTPTRLTEIKDPVSGRSHILHYNTDNSDSCYGGASFPSGSHPAPPQRLCRITYWDGTETLLWYAVGALARIENPGAEIRDYSYVSLDAARLEYDQAGSDTAAKLRAMDAVGPMEQVRDSLAVDWRAAQTTTPPRYTDSTFIEYDAFHDDITAGLPPHSRVISVTAPAANGVTLAPRASHTYRYDIPGKKGYIDIAGLDTFGDRTLTWDAAGRTLSATDAHGNTERTEWNPKDYPTARIDTTGRRTTLIYDHADRPTDEYGPALATCFAGQLPTPACATTMPHTQKTYDENLVGLEAAFYDNPYLSGVPKEWATGIGTVDGSLSRTWGSTPPLTNSAGWSGRFIGEVVFPTVGEYTLGFTAVDGVRLWVDDVLIVDSWTDKPSTTVVGAYTNTVADSRHRIRVDYYNRSGTTGALDFQWTPPGSSTAVTVPGQHLAPRYGLETNLTTHNTSGGGVERAPAKTIATTYADPANGLDAVYGLAVSKTGDPGGLALTGRAVFEQPGQGFMRQLSASLPGGDITDVDRRGTSTYYGDNETRANPCVPNSPAVNQAGRVKLVRGAQDSDGAANAVETVYNPAGRIVAMRTNSEPWSCRAYDLRGRLTSTSFPAMGGQPGRIATYDYAVGGDPLKMRVGDTNGSTTKVVDLLGRTVSYTDANGVVTVNGYDLAGRQTSATSTVNGVTSTLNYRYDDSSRLTRVDLDGAVVATPGYTSGVLTSVDYGNGSDLAVTRNDAGSVSALAWDVPGSTVTSAATRSRDQRIIDESISDTAGATHQFSYTYDGVGRLTAATVPFHQLTYGYAADGGCGPNPQAGRNTNRTSFSDSFNGTPAVTTTYCYDHADRLLSTSGGAALSFTYDNYGNAITVGPDTLGYDSTRRHVSTTTATGRSVTYTRDVTDRIIGRTVQDPTNPTQVNHYGYTSDAGGPDFVLDATANLRQRVLKLPGGTVLTKNYTAGNATNWSYPNIHGDIMFTADGTGTRTGTLHLYDPFGQNIDSATGVIGDIPIPATAEGGMDFGWLGTHTVPVEHVASHQALEMGARTYLPVLGRFLQTDPIPGGSANNYDYVNGDPVNSFDLTGKCPACALAVPLTILGGGAMILYGGAMYLYNNPIDLPSIDSFPSQNEEPSKPAPATDPSPSQPGVTQSSPNTGGAASPGGTPSPSAPVPSWTDGSVSPGPGWEWRGPDAPGGARGAWFNPGTDESWHPDLNHPPGVDPHWDYVDPRDGQHWRMFEDGRFEPKP</sequence>
<evidence type="ECO:0000313" key="3">
    <source>
        <dbReference type="EMBL" id="MBF6354919.1"/>
    </source>
</evidence>
<evidence type="ECO:0000256" key="1">
    <source>
        <dbReference type="SAM" id="MobiDB-lite"/>
    </source>
</evidence>
<feature type="region of interest" description="Disordered" evidence="1">
    <location>
        <begin position="1980"/>
        <end position="2079"/>
    </location>
</feature>
<dbReference type="PANTHER" id="PTHR32305:SF15">
    <property type="entry name" value="PROTEIN RHSA-RELATED"/>
    <property type="match status" value="1"/>
</dbReference>
<organism evidence="3 4">
    <name type="scientific">Nocardia higoensis</name>
    <dbReference type="NCBI Taxonomy" id="228599"/>
    <lineage>
        <taxon>Bacteria</taxon>
        <taxon>Bacillati</taxon>
        <taxon>Actinomycetota</taxon>
        <taxon>Actinomycetes</taxon>
        <taxon>Mycobacteriales</taxon>
        <taxon>Nocardiaceae</taxon>
        <taxon>Nocardia</taxon>
    </lineage>
</organism>
<feature type="compositionally biased region" description="Pro residues" evidence="1">
    <location>
        <begin position="1991"/>
        <end position="2001"/>
    </location>
</feature>
<dbReference type="NCBIfam" id="TIGR03696">
    <property type="entry name" value="Rhs_assc_core"/>
    <property type="match status" value="1"/>
</dbReference>
<dbReference type="Proteomes" id="UP000707731">
    <property type="component" value="Unassembled WGS sequence"/>
</dbReference>
<dbReference type="InterPro" id="IPR050708">
    <property type="entry name" value="T6SS_VgrG/RHS"/>
</dbReference>
<dbReference type="PANTHER" id="PTHR32305">
    <property type="match status" value="1"/>
</dbReference>
<dbReference type="InterPro" id="IPR006530">
    <property type="entry name" value="YD"/>
</dbReference>
<dbReference type="Gene3D" id="2.180.10.10">
    <property type="entry name" value="RHS repeat-associated core"/>
    <property type="match status" value="1"/>
</dbReference>
<accession>A0ABS0D8X4</accession>
<feature type="domain" description="PA14" evidence="2">
    <location>
        <begin position="587"/>
        <end position="760"/>
    </location>
</feature>
<evidence type="ECO:0000259" key="2">
    <source>
        <dbReference type="PROSITE" id="PS51820"/>
    </source>
</evidence>
<reference evidence="3 4" key="1">
    <citation type="submission" date="2020-10" db="EMBL/GenBank/DDBJ databases">
        <title>Identification of Nocardia species via Next-generation sequencing and recognition of intraspecies genetic diversity.</title>
        <authorList>
            <person name="Li P."/>
            <person name="Li P."/>
            <person name="Lu B."/>
        </authorList>
    </citation>
    <scope>NUCLEOTIDE SEQUENCE [LARGE SCALE GENOMIC DNA]</scope>
    <source>
        <strain evidence="3 4">BJ06-0143</strain>
    </source>
</reference>
<dbReference type="NCBIfam" id="TIGR01643">
    <property type="entry name" value="YD_repeat_2x"/>
    <property type="match status" value="1"/>
</dbReference>
<comment type="caution">
    <text evidence="3">The sequence shown here is derived from an EMBL/GenBank/DDBJ whole genome shotgun (WGS) entry which is preliminary data.</text>
</comment>
<dbReference type="Pfam" id="PF07691">
    <property type="entry name" value="PA14"/>
    <property type="match status" value="2"/>
</dbReference>
<feature type="region of interest" description="Disordered" evidence="1">
    <location>
        <begin position="1"/>
        <end position="36"/>
    </location>
</feature>
<gene>
    <name evidence="3" type="ORF">IU449_10230</name>
</gene>
<dbReference type="Gene3D" id="3.90.182.10">
    <property type="entry name" value="Toxin - Anthrax Protective Antigen,domain 1"/>
    <property type="match status" value="2"/>
</dbReference>
<dbReference type="InterPro" id="IPR037524">
    <property type="entry name" value="PA14/GLEYA"/>
</dbReference>
<dbReference type="PROSITE" id="PS51820">
    <property type="entry name" value="PA14"/>
    <property type="match status" value="2"/>
</dbReference>
<dbReference type="RefSeq" id="WP_195001594.1">
    <property type="nucleotide sequence ID" value="NZ_JADLQN010000001.1"/>
</dbReference>